<gene>
    <name evidence="1" type="ORF">M404DRAFT_1006223</name>
</gene>
<dbReference type="Proteomes" id="UP000054217">
    <property type="component" value="Unassembled WGS sequence"/>
</dbReference>
<keyword evidence="2" id="KW-1185">Reference proteome</keyword>
<reference evidence="2" key="2">
    <citation type="submission" date="2015-01" db="EMBL/GenBank/DDBJ databases">
        <title>Evolutionary Origins and Diversification of the Mycorrhizal Mutualists.</title>
        <authorList>
            <consortium name="DOE Joint Genome Institute"/>
            <consortium name="Mycorrhizal Genomics Consortium"/>
            <person name="Kohler A."/>
            <person name="Kuo A."/>
            <person name="Nagy L.G."/>
            <person name="Floudas D."/>
            <person name="Copeland A."/>
            <person name="Barry K.W."/>
            <person name="Cichocki N."/>
            <person name="Veneault-Fourrey C."/>
            <person name="LaButti K."/>
            <person name="Lindquist E.A."/>
            <person name="Lipzen A."/>
            <person name="Lundell T."/>
            <person name="Morin E."/>
            <person name="Murat C."/>
            <person name="Riley R."/>
            <person name="Ohm R."/>
            <person name="Sun H."/>
            <person name="Tunlid A."/>
            <person name="Henrissat B."/>
            <person name="Grigoriev I.V."/>
            <person name="Hibbett D.S."/>
            <person name="Martin F."/>
        </authorList>
    </citation>
    <scope>NUCLEOTIDE SEQUENCE [LARGE SCALE GENOMIC DNA]</scope>
    <source>
        <strain evidence="2">Marx 270</strain>
    </source>
</reference>
<dbReference type="AlphaFoldDB" id="A0A0C3JHW0"/>
<name>A0A0C3JHW0_PISTI</name>
<evidence type="ECO:0000313" key="2">
    <source>
        <dbReference type="Proteomes" id="UP000054217"/>
    </source>
</evidence>
<protein>
    <submittedName>
        <fullName evidence="1">Uncharacterized protein</fullName>
    </submittedName>
</protein>
<feature type="non-terminal residue" evidence="1">
    <location>
        <position position="58"/>
    </location>
</feature>
<dbReference type="HOGENOM" id="CLU_2997400_0_0_1"/>
<organism evidence="1 2">
    <name type="scientific">Pisolithus tinctorius Marx 270</name>
    <dbReference type="NCBI Taxonomy" id="870435"/>
    <lineage>
        <taxon>Eukaryota</taxon>
        <taxon>Fungi</taxon>
        <taxon>Dikarya</taxon>
        <taxon>Basidiomycota</taxon>
        <taxon>Agaricomycotina</taxon>
        <taxon>Agaricomycetes</taxon>
        <taxon>Agaricomycetidae</taxon>
        <taxon>Boletales</taxon>
        <taxon>Sclerodermatineae</taxon>
        <taxon>Pisolithaceae</taxon>
        <taxon>Pisolithus</taxon>
    </lineage>
</organism>
<evidence type="ECO:0000313" key="1">
    <source>
        <dbReference type="EMBL" id="KIN97186.1"/>
    </source>
</evidence>
<dbReference type="EMBL" id="KN832033">
    <property type="protein sequence ID" value="KIN97186.1"/>
    <property type="molecule type" value="Genomic_DNA"/>
</dbReference>
<sequence>MSMAIGQRTQTVDSSATSPVIIGFVIRFGSLLEVPDLMARGPPLCVKINRCRQSPRSL</sequence>
<dbReference type="InParanoid" id="A0A0C3JHW0"/>
<reference evidence="1 2" key="1">
    <citation type="submission" date="2014-04" db="EMBL/GenBank/DDBJ databases">
        <authorList>
            <consortium name="DOE Joint Genome Institute"/>
            <person name="Kuo A."/>
            <person name="Kohler A."/>
            <person name="Costa M.D."/>
            <person name="Nagy L.G."/>
            <person name="Floudas D."/>
            <person name="Copeland A."/>
            <person name="Barry K.W."/>
            <person name="Cichocki N."/>
            <person name="Veneault-Fourrey C."/>
            <person name="LaButti K."/>
            <person name="Lindquist E.A."/>
            <person name="Lipzen A."/>
            <person name="Lundell T."/>
            <person name="Morin E."/>
            <person name="Murat C."/>
            <person name="Sun H."/>
            <person name="Tunlid A."/>
            <person name="Henrissat B."/>
            <person name="Grigoriev I.V."/>
            <person name="Hibbett D.S."/>
            <person name="Martin F."/>
            <person name="Nordberg H.P."/>
            <person name="Cantor M.N."/>
            <person name="Hua S.X."/>
        </authorList>
    </citation>
    <scope>NUCLEOTIDE SEQUENCE [LARGE SCALE GENOMIC DNA]</scope>
    <source>
        <strain evidence="1 2">Marx 270</strain>
    </source>
</reference>
<accession>A0A0C3JHW0</accession>
<proteinExistence type="predicted"/>